<feature type="transmembrane region" description="Helical" evidence="8">
    <location>
        <begin position="259"/>
        <end position="277"/>
    </location>
</feature>
<feature type="binding site" evidence="7">
    <location>
        <position position="172"/>
    </location>
    <ligand>
        <name>Mg(2+)</name>
        <dbReference type="ChEBI" id="CHEBI:18420"/>
    </ligand>
</feature>
<dbReference type="AlphaFoldDB" id="A0A099U2B6"/>
<dbReference type="InterPro" id="IPR000715">
    <property type="entry name" value="Glycosyl_transferase_4"/>
</dbReference>
<evidence type="ECO:0000256" key="3">
    <source>
        <dbReference type="ARBA" id="ARBA00022679"/>
    </source>
</evidence>
<dbReference type="GO" id="GO:0005886">
    <property type="term" value="C:plasma membrane"/>
    <property type="evidence" value="ECO:0007669"/>
    <property type="project" value="UniProtKB-SubCell"/>
</dbReference>
<feature type="transmembrane region" description="Helical" evidence="8">
    <location>
        <begin position="95"/>
        <end position="114"/>
    </location>
</feature>
<comment type="subcellular location">
    <subcellularLocation>
        <location evidence="1">Cell membrane</location>
        <topology evidence="1">Multi-pass membrane protein</topology>
    </subcellularLocation>
</comment>
<keyword evidence="12" id="KW-1185">Reference proteome</keyword>
<sequence length="368" mass="41333">MDSTIIADNIIWAYYFVGIGALFSVFVFSVGYMLSSTMRFMQDKVKANTFKIHTKSTSRFGGTGIFISFIIVVMAALEITYQTNSKSAETTLTDIFAGIHLYNSTAIVLASGLIKDINREINTLLMIIVQIIGIMYFVVSFGFLMPDDFTINNAIIVLLYCIFIFINISAINIIDGINGNAGFISLMIFISLCFVSSKSEANFLIFASALMIGIIIIFLCFNYPYSKIFLGDSGSFLLGFVIGALLIIGIKYYKLDICYAISILIYPLCEVVASIVTRWKTNNNSSIYELLLHLCEPNNYHLHFFLYARFGNGASILIAIIYCFFIILSSMCYKDRAILIASSIAFCILYIILFLILRTKNKYLYLNT</sequence>
<dbReference type="GO" id="GO:0046872">
    <property type="term" value="F:metal ion binding"/>
    <property type="evidence" value="ECO:0007669"/>
    <property type="project" value="UniProtKB-KW"/>
</dbReference>
<keyword evidence="4 8" id="KW-0812">Transmembrane</keyword>
<keyword evidence="3 9" id="KW-0808">Transferase</keyword>
<dbReference type="EC" id="2.7.8.33" evidence="9"/>
<dbReference type="CDD" id="cd06853">
    <property type="entry name" value="GT_WecA_like"/>
    <property type="match status" value="1"/>
</dbReference>
<evidence type="ECO:0000313" key="9">
    <source>
        <dbReference type="EMBL" id="STQ85392.1"/>
    </source>
</evidence>
<protein>
    <submittedName>
        <fullName evidence="9">Undecaprenyl phosphate N-acetylglucosaminyltransferase</fullName>
        <ecNumber evidence="9">2.7.8.33</ecNumber>
    </submittedName>
    <submittedName>
        <fullName evidence="10">Undecaprenyl/decaprenyl-phosphate alpha-N-acetylglucosaminyl 1-phosphate transferase</fullName>
    </submittedName>
</protein>
<dbReference type="GO" id="GO:0071555">
    <property type="term" value="P:cell wall organization"/>
    <property type="evidence" value="ECO:0007669"/>
    <property type="project" value="TreeGrafter"/>
</dbReference>
<keyword evidence="7" id="KW-0479">Metal-binding</keyword>
<feature type="transmembrane region" description="Helical" evidence="8">
    <location>
        <begin position="60"/>
        <end position="83"/>
    </location>
</feature>
<dbReference type="GO" id="GO:0044038">
    <property type="term" value="P:cell wall macromolecule biosynthetic process"/>
    <property type="evidence" value="ECO:0007669"/>
    <property type="project" value="TreeGrafter"/>
</dbReference>
<feature type="transmembrane region" description="Helical" evidence="8">
    <location>
        <begin position="121"/>
        <end position="145"/>
    </location>
</feature>
<gene>
    <name evidence="9" type="primary">wecA</name>
    <name evidence="10" type="ORF">LS73_001920</name>
    <name evidence="9" type="ORF">NCTC12714_00177</name>
</gene>
<dbReference type="EMBL" id="UGJE01000002">
    <property type="protein sequence ID" value="STQ85392.1"/>
    <property type="molecule type" value="Genomic_DNA"/>
</dbReference>
<evidence type="ECO:0000313" key="11">
    <source>
        <dbReference type="Proteomes" id="UP000029922"/>
    </source>
</evidence>
<dbReference type="RefSeq" id="WP_034557220.1">
    <property type="nucleotide sequence ID" value="NZ_FZML01000017.1"/>
</dbReference>
<reference evidence="10 11" key="1">
    <citation type="journal article" date="2014" name="Genome Announc.">
        <title>Draft genome sequences of eight enterohepatic helicobacter species isolated from both laboratory and wild rodents.</title>
        <authorList>
            <person name="Sheh A."/>
            <person name="Shen Z."/>
            <person name="Fox J.G."/>
        </authorList>
    </citation>
    <scope>NUCLEOTIDE SEQUENCE [LARGE SCALE GENOMIC DNA]</scope>
    <source>
        <strain evidence="10 11">ST1</strain>
    </source>
</reference>
<feature type="transmembrane region" description="Helical" evidence="8">
    <location>
        <begin position="181"/>
        <end position="197"/>
    </location>
</feature>
<evidence type="ECO:0000256" key="2">
    <source>
        <dbReference type="ARBA" id="ARBA00022475"/>
    </source>
</evidence>
<dbReference type="PANTHER" id="PTHR22926">
    <property type="entry name" value="PHOSPHO-N-ACETYLMURAMOYL-PENTAPEPTIDE-TRANSFERASE"/>
    <property type="match status" value="1"/>
</dbReference>
<dbReference type="GO" id="GO:0009103">
    <property type="term" value="P:lipopolysaccharide biosynthetic process"/>
    <property type="evidence" value="ECO:0007669"/>
    <property type="project" value="TreeGrafter"/>
</dbReference>
<dbReference type="Pfam" id="PF00953">
    <property type="entry name" value="Glycos_transf_4"/>
    <property type="match status" value="1"/>
</dbReference>
<dbReference type="GO" id="GO:0016757">
    <property type="term" value="F:glycosyltransferase activity"/>
    <property type="evidence" value="ECO:0007669"/>
    <property type="project" value="UniProtKB-KW"/>
</dbReference>
<keyword evidence="9" id="KW-0328">Glycosyltransferase</keyword>
<dbReference type="EMBL" id="JRPD02000002">
    <property type="protein sequence ID" value="TLE01450.1"/>
    <property type="molecule type" value="Genomic_DNA"/>
</dbReference>
<accession>A0A099U2B6</accession>
<comment type="cofactor">
    <cofactor evidence="7">
        <name>Mg(2+)</name>
        <dbReference type="ChEBI" id="CHEBI:18420"/>
    </cofactor>
</comment>
<dbReference type="STRING" id="216.LS73_02850"/>
<keyword evidence="5 8" id="KW-1133">Transmembrane helix</keyword>
<evidence type="ECO:0000256" key="1">
    <source>
        <dbReference type="ARBA" id="ARBA00004651"/>
    </source>
</evidence>
<feature type="transmembrane region" description="Helical" evidence="8">
    <location>
        <begin position="12"/>
        <end position="34"/>
    </location>
</feature>
<feature type="transmembrane region" description="Helical" evidence="8">
    <location>
        <begin position="337"/>
        <end position="357"/>
    </location>
</feature>
<evidence type="ECO:0000313" key="10">
    <source>
        <dbReference type="EMBL" id="TLE01450.1"/>
    </source>
</evidence>
<proteinExistence type="predicted"/>
<keyword evidence="6 8" id="KW-0472">Membrane</keyword>
<keyword evidence="7" id="KW-0460">Magnesium</keyword>
<evidence type="ECO:0000256" key="4">
    <source>
        <dbReference type="ARBA" id="ARBA00022692"/>
    </source>
</evidence>
<evidence type="ECO:0000313" key="12">
    <source>
        <dbReference type="Proteomes" id="UP000255139"/>
    </source>
</evidence>
<dbReference type="GO" id="GO:0036380">
    <property type="term" value="F:UDP-N-acetylglucosamine-undecaprenyl-phosphate N-acetylglucosaminephosphotransferase activity"/>
    <property type="evidence" value="ECO:0007669"/>
    <property type="project" value="UniProtKB-EC"/>
</dbReference>
<evidence type="ECO:0000256" key="5">
    <source>
        <dbReference type="ARBA" id="ARBA00022989"/>
    </source>
</evidence>
<keyword evidence="2" id="KW-1003">Cell membrane</keyword>
<evidence type="ECO:0000256" key="6">
    <source>
        <dbReference type="ARBA" id="ARBA00023136"/>
    </source>
</evidence>
<organism evidence="9 12">
    <name type="scientific">Helicobacter muridarum</name>
    <dbReference type="NCBI Taxonomy" id="216"/>
    <lineage>
        <taxon>Bacteria</taxon>
        <taxon>Pseudomonadati</taxon>
        <taxon>Campylobacterota</taxon>
        <taxon>Epsilonproteobacteria</taxon>
        <taxon>Campylobacterales</taxon>
        <taxon>Helicobacteraceae</taxon>
        <taxon>Helicobacter</taxon>
    </lineage>
</organism>
<evidence type="ECO:0000256" key="7">
    <source>
        <dbReference type="PIRSR" id="PIRSR600715-1"/>
    </source>
</evidence>
<feature type="binding site" evidence="7">
    <location>
        <position position="232"/>
    </location>
    <ligand>
        <name>Mg(2+)</name>
        <dbReference type="ChEBI" id="CHEBI:18420"/>
    </ligand>
</feature>
<dbReference type="OrthoDB" id="9783652at2"/>
<feature type="transmembrane region" description="Helical" evidence="8">
    <location>
        <begin position="203"/>
        <end position="223"/>
    </location>
</feature>
<feature type="transmembrane region" description="Helical" evidence="8">
    <location>
        <begin position="235"/>
        <end position="253"/>
    </location>
</feature>
<dbReference type="Proteomes" id="UP000029922">
    <property type="component" value="Unassembled WGS sequence"/>
</dbReference>
<evidence type="ECO:0000256" key="8">
    <source>
        <dbReference type="SAM" id="Phobius"/>
    </source>
</evidence>
<dbReference type="Proteomes" id="UP000255139">
    <property type="component" value="Unassembled WGS sequence"/>
</dbReference>
<name>A0A099U2B6_9HELI</name>
<feature type="transmembrane region" description="Helical" evidence="8">
    <location>
        <begin position="310"/>
        <end position="331"/>
    </location>
</feature>
<dbReference type="PANTHER" id="PTHR22926:SF3">
    <property type="entry name" value="UNDECAPRENYL-PHOSPHATE ALPHA-N-ACETYLGLUCOSAMINYL 1-PHOSPHATE TRANSFERASE"/>
    <property type="match status" value="1"/>
</dbReference>
<reference evidence="9 12" key="2">
    <citation type="submission" date="2018-06" db="EMBL/GenBank/DDBJ databases">
        <authorList>
            <consortium name="Pathogen Informatics"/>
            <person name="Doyle S."/>
        </authorList>
    </citation>
    <scope>NUCLEOTIDE SEQUENCE [LARGE SCALE GENOMIC DNA]</scope>
    <source>
        <strain evidence="9 12">NCTC12714</strain>
    </source>
</reference>
<feature type="transmembrane region" description="Helical" evidence="8">
    <location>
        <begin position="151"/>
        <end position="174"/>
    </location>
</feature>